<dbReference type="GO" id="GO:0005829">
    <property type="term" value="C:cytosol"/>
    <property type="evidence" value="ECO:0007669"/>
    <property type="project" value="TreeGrafter"/>
</dbReference>
<dbReference type="SUPFAM" id="SSF47413">
    <property type="entry name" value="lambda repressor-like DNA-binding domains"/>
    <property type="match status" value="1"/>
</dbReference>
<dbReference type="PANTHER" id="PTHR46797">
    <property type="entry name" value="HTH-TYPE TRANSCRIPTIONAL REGULATOR"/>
    <property type="match status" value="1"/>
</dbReference>
<dbReference type="InterPro" id="IPR001387">
    <property type="entry name" value="Cro/C1-type_HTH"/>
</dbReference>
<keyword evidence="4" id="KW-1185">Reference proteome</keyword>
<dbReference type="PANTHER" id="PTHR46797:SF1">
    <property type="entry name" value="METHYLPHOSPHONATE SYNTHASE"/>
    <property type="match status" value="1"/>
</dbReference>
<organism evidence="3 4">
    <name type="scientific">[Clostridium] methylpentosum DSM 5476</name>
    <dbReference type="NCBI Taxonomy" id="537013"/>
    <lineage>
        <taxon>Bacteria</taxon>
        <taxon>Bacillati</taxon>
        <taxon>Bacillota</taxon>
        <taxon>Clostridia</taxon>
        <taxon>Eubacteriales</taxon>
        <taxon>Oscillospiraceae</taxon>
        <taxon>Oscillospiraceae incertae sedis</taxon>
    </lineage>
</organism>
<protein>
    <submittedName>
        <fullName evidence="3">DNA-binding helix-turn-helix protein</fullName>
    </submittedName>
</protein>
<dbReference type="PROSITE" id="PS50943">
    <property type="entry name" value="HTH_CROC1"/>
    <property type="match status" value="1"/>
</dbReference>
<dbReference type="eggNOG" id="COG1396">
    <property type="taxonomic scope" value="Bacteria"/>
</dbReference>
<reference evidence="3 4" key="2">
    <citation type="submission" date="2009-02" db="EMBL/GenBank/DDBJ databases">
        <title>Draft genome sequence of Clostridium methylpentosum (DSM 5476).</title>
        <authorList>
            <person name="Sudarsanam P."/>
            <person name="Ley R."/>
            <person name="Guruge J."/>
            <person name="Turnbaugh P.J."/>
            <person name="Mahowald M."/>
            <person name="Liep D."/>
            <person name="Gordon J."/>
        </authorList>
    </citation>
    <scope>NUCLEOTIDE SEQUENCE [LARGE SCALE GENOMIC DNA]</scope>
    <source>
        <strain evidence="3 4">DSM 5476</strain>
    </source>
</reference>
<dbReference type="GO" id="GO:0003700">
    <property type="term" value="F:DNA-binding transcription factor activity"/>
    <property type="evidence" value="ECO:0007669"/>
    <property type="project" value="TreeGrafter"/>
</dbReference>
<keyword evidence="1 3" id="KW-0238">DNA-binding</keyword>
<dbReference type="SMART" id="SM00530">
    <property type="entry name" value="HTH_XRE"/>
    <property type="match status" value="1"/>
</dbReference>
<name>C0E8T1_9FIRM</name>
<evidence type="ECO:0000313" key="4">
    <source>
        <dbReference type="Proteomes" id="UP000003340"/>
    </source>
</evidence>
<sequence>MDGGDGMSELSRVLGSRIRTLRQQKGMSQEELAFKASLSAAHLGQIERALKNPTVDTVSHIADALGITVDQLFQFDLPKQERENVTANKILAQLADMTPGQQRDVLKLIKIFKHFREDD</sequence>
<dbReference type="AlphaFoldDB" id="C0E8T1"/>
<comment type="caution">
    <text evidence="3">The sequence shown here is derived from an EMBL/GenBank/DDBJ whole genome shotgun (WGS) entry which is preliminary data.</text>
</comment>
<reference evidence="3 4" key="1">
    <citation type="submission" date="2009-01" db="EMBL/GenBank/DDBJ databases">
        <authorList>
            <person name="Fulton L."/>
            <person name="Clifton S."/>
            <person name="Fulton B."/>
            <person name="Xu J."/>
            <person name="Minx P."/>
            <person name="Pepin K.H."/>
            <person name="Johnson M."/>
            <person name="Bhonagiri V."/>
            <person name="Nash W.E."/>
            <person name="Mardis E.R."/>
            <person name="Wilson R.K."/>
        </authorList>
    </citation>
    <scope>NUCLEOTIDE SEQUENCE [LARGE SCALE GENOMIC DNA]</scope>
    <source>
        <strain evidence="3 4">DSM 5476</strain>
    </source>
</reference>
<proteinExistence type="predicted"/>
<dbReference type="EMBL" id="ACEC01000009">
    <property type="protein sequence ID" value="EEG32137.1"/>
    <property type="molecule type" value="Genomic_DNA"/>
</dbReference>
<dbReference type="CDD" id="cd00093">
    <property type="entry name" value="HTH_XRE"/>
    <property type="match status" value="1"/>
</dbReference>
<evidence type="ECO:0000259" key="2">
    <source>
        <dbReference type="PROSITE" id="PS50943"/>
    </source>
</evidence>
<dbReference type="InterPro" id="IPR010982">
    <property type="entry name" value="Lambda_DNA-bd_dom_sf"/>
</dbReference>
<dbReference type="STRING" id="537013.CLOSTMETH_00226"/>
<evidence type="ECO:0000313" key="3">
    <source>
        <dbReference type="EMBL" id="EEG32137.1"/>
    </source>
</evidence>
<dbReference type="Pfam" id="PF01381">
    <property type="entry name" value="HTH_3"/>
    <property type="match status" value="1"/>
</dbReference>
<dbReference type="GO" id="GO:0003677">
    <property type="term" value="F:DNA binding"/>
    <property type="evidence" value="ECO:0007669"/>
    <property type="project" value="UniProtKB-KW"/>
</dbReference>
<accession>C0E8T1</accession>
<dbReference type="Proteomes" id="UP000003340">
    <property type="component" value="Unassembled WGS sequence"/>
</dbReference>
<dbReference type="HOGENOM" id="CLU_066192_17_5_9"/>
<dbReference type="Gene3D" id="1.10.260.40">
    <property type="entry name" value="lambda repressor-like DNA-binding domains"/>
    <property type="match status" value="1"/>
</dbReference>
<gene>
    <name evidence="3" type="ORF">CLOSTMETH_00226</name>
</gene>
<feature type="domain" description="HTH cro/C1-type" evidence="2">
    <location>
        <begin position="18"/>
        <end position="72"/>
    </location>
</feature>
<evidence type="ECO:0000256" key="1">
    <source>
        <dbReference type="ARBA" id="ARBA00023125"/>
    </source>
</evidence>
<dbReference type="InterPro" id="IPR050807">
    <property type="entry name" value="TransReg_Diox_bact_type"/>
</dbReference>